<proteinExistence type="predicted"/>
<dbReference type="EMBL" id="VLNT01000006">
    <property type="protein sequence ID" value="TSD63099.1"/>
    <property type="molecule type" value="Genomic_DNA"/>
</dbReference>
<feature type="region of interest" description="Disordered" evidence="1">
    <location>
        <begin position="17"/>
        <end position="52"/>
    </location>
</feature>
<dbReference type="RefSeq" id="WP_143913154.1">
    <property type="nucleotide sequence ID" value="NZ_VLNT01000006.1"/>
</dbReference>
<dbReference type="OrthoDB" id="3784097at2"/>
<evidence type="ECO:0000256" key="2">
    <source>
        <dbReference type="SAM" id="SignalP"/>
    </source>
</evidence>
<dbReference type="PROSITE" id="PS51257">
    <property type="entry name" value="PROKAR_LIPOPROTEIN"/>
    <property type="match status" value="1"/>
</dbReference>
<sequence>MRKVMALAAAALVLAACGDGGGDDDPTPTTPAPTTSEPSEEPSPEPSEDVPEASELLIAPGSIGDARVGMTIDEALATGLFVDEGPERCEDAPDQGLDWKPPLNDTFDVYVADGRIASMGVSAAGPTNAEDLGIGNTLLDFRGVYETAEMREAGYGQTGLFLSDGDNWLGILFDAPLDTIEETTEVTFMEVTGSDSRPSLQRDGC</sequence>
<dbReference type="Proteomes" id="UP000316988">
    <property type="component" value="Unassembled WGS sequence"/>
</dbReference>
<name>A0A554S9U3_9ACTN</name>
<evidence type="ECO:0000313" key="3">
    <source>
        <dbReference type="EMBL" id="TSD63099.1"/>
    </source>
</evidence>
<gene>
    <name evidence="3" type="ORF">FNM00_09235</name>
</gene>
<feature type="compositionally biased region" description="Acidic residues" evidence="1">
    <location>
        <begin position="38"/>
        <end position="52"/>
    </location>
</feature>
<evidence type="ECO:0008006" key="5">
    <source>
        <dbReference type="Google" id="ProtNLM"/>
    </source>
</evidence>
<feature type="signal peptide" evidence="2">
    <location>
        <begin position="1"/>
        <end position="21"/>
    </location>
</feature>
<evidence type="ECO:0000256" key="1">
    <source>
        <dbReference type="SAM" id="MobiDB-lite"/>
    </source>
</evidence>
<reference evidence="3 4" key="1">
    <citation type="submission" date="2019-07" db="EMBL/GenBank/DDBJ databases">
        <authorList>
            <person name="Zhao L.H."/>
        </authorList>
    </citation>
    <scope>NUCLEOTIDE SEQUENCE [LARGE SCALE GENOMIC DNA]</scope>
    <source>
        <strain evidence="3 4">Co35</strain>
    </source>
</reference>
<protein>
    <recommendedName>
        <fullName evidence="5">DUF4352 domain-containing protein</fullName>
    </recommendedName>
</protein>
<accession>A0A554S9U3</accession>
<dbReference type="AlphaFoldDB" id="A0A554S9U3"/>
<evidence type="ECO:0000313" key="4">
    <source>
        <dbReference type="Proteomes" id="UP000316988"/>
    </source>
</evidence>
<feature type="chain" id="PRO_5039283784" description="DUF4352 domain-containing protein" evidence="2">
    <location>
        <begin position="22"/>
        <end position="205"/>
    </location>
</feature>
<keyword evidence="2" id="KW-0732">Signal</keyword>
<keyword evidence="4" id="KW-1185">Reference proteome</keyword>
<organism evidence="3 4">
    <name type="scientific">Aeromicrobium piscarium</name>
    <dbReference type="NCBI Taxonomy" id="2590901"/>
    <lineage>
        <taxon>Bacteria</taxon>
        <taxon>Bacillati</taxon>
        <taxon>Actinomycetota</taxon>
        <taxon>Actinomycetes</taxon>
        <taxon>Propionibacteriales</taxon>
        <taxon>Nocardioidaceae</taxon>
        <taxon>Aeromicrobium</taxon>
    </lineage>
</organism>
<comment type="caution">
    <text evidence="3">The sequence shown here is derived from an EMBL/GenBank/DDBJ whole genome shotgun (WGS) entry which is preliminary data.</text>
</comment>